<evidence type="ECO:0000256" key="1">
    <source>
        <dbReference type="SAM" id="MobiDB-lite"/>
    </source>
</evidence>
<keyword evidence="2" id="KW-0812">Transmembrane</keyword>
<dbReference type="EMBL" id="CAEZUO010000020">
    <property type="protein sequence ID" value="CAB4601529.1"/>
    <property type="molecule type" value="Genomic_DNA"/>
</dbReference>
<feature type="region of interest" description="Disordered" evidence="1">
    <location>
        <begin position="1"/>
        <end position="25"/>
    </location>
</feature>
<sequence length="105" mass="10508">MGKASQAKKAARLARESGQVEQRPKRRLAFPLAVGVAVVIGILMVVIARKPADTPKLNIDPTTVTLDPTVSTIDPSAGTGGSSTSIAAGGTDAVPSTATTVAAGQ</sequence>
<keyword evidence="2" id="KW-1133">Transmembrane helix</keyword>
<feature type="compositionally biased region" description="Polar residues" evidence="1">
    <location>
        <begin position="94"/>
        <end position="105"/>
    </location>
</feature>
<evidence type="ECO:0000313" key="3">
    <source>
        <dbReference type="EMBL" id="CAB4601529.1"/>
    </source>
</evidence>
<evidence type="ECO:0000313" key="4">
    <source>
        <dbReference type="EMBL" id="CAB4943221.1"/>
    </source>
</evidence>
<gene>
    <name evidence="3" type="ORF">UFOPK1827_00637</name>
    <name evidence="4" type="ORF">UFOPK3708_01572</name>
</gene>
<feature type="transmembrane region" description="Helical" evidence="2">
    <location>
        <begin position="28"/>
        <end position="48"/>
    </location>
</feature>
<keyword evidence="2" id="KW-0472">Membrane</keyword>
<dbReference type="EMBL" id="CAFBNA010000123">
    <property type="protein sequence ID" value="CAB4943221.1"/>
    <property type="molecule type" value="Genomic_DNA"/>
</dbReference>
<name>A0A6J7JKU8_9ZZZZ</name>
<evidence type="ECO:0000256" key="2">
    <source>
        <dbReference type="SAM" id="Phobius"/>
    </source>
</evidence>
<organism evidence="4">
    <name type="scientific">freshwater metagenome</name>
    <dbReference type="NCBI Taxonomy" id="449393"/>
    <lineage>
        <taxon>unclassified sequences</taxon>
        <taxon>metagenomes</taxon>
        <taxon>ecological metagenomes</taxon>
    </lineage>
</organism>
<dbReference type="AlphaFoldDB" id="A0A6J7JKU8"/>
<feature type="compositionally biased region" description="Low complexity" evidence="1">
    <location>
        <begin position="82"/>
        <end position="91"/>
    </location>
</feature>
<feature type="region of interest" description="Disordered" evidence="1">
    <location>
        <begin position="69"/>
        <end position="105"/>
    </location>
</feature>
<protein>
    <submittedName>
        <fullName evidence="4">Unannotated protein</fullName>
    </submittedName>
</protein>
<accession>A0A6J7JKU8</accession>
<proteinExistence type="predicted"/>
<reference evidence="4" key="1">
    <citation type="submission" date="2020-05" db="EMBL/GenBank/DDBJ databases">
        <authorList>
            <person name="Chiriac C."/>
            <person name="Salcher M."/>
            <person name="Ghai R."/>
            <person name="Kavagutti S V."/>
        </authorList>
    </citation>
    <scope>NUCLEOTIDE SEQUENCE</scope>
</reference>